<evidence type="ECO:0000256" key="1">
    <source>
        <dbReference type="ARBA" id="ARBA00022801"/>
    </source>
</evidence>
<feature type="chain" id="PRO_5036464978" evidence="3">
    <location>
        <begin position="26"/>
        <end position="351"/>
    </location>
</feature>
<dbReference type="PANTHER" id="PTHR10353:SF302">
    <property type="entry name" value="BETA-GLUCOSIDASE 40"/>
    <property type="match status" value="1"/>
</dbReference>
<sequence length="351" mass="38625">MLPRGGRIAILIAVLVAFEIQTSLSQINRASFPKGFVFGTASSAFQYEGAVKADGRGPSVWDAFSHTFGNPSFPAKSTLIASQPNSKTSSEDGVISQVLVSKSLIFSFRELIKAKQRGFLGISLDVIWFEPATNTTNDIEAAQRAQDFQLGWFIEPLILGNYPITMRNRVGDRLPNFTENDVALVKGSFDFVGINHYTTFYARSSDSLFGDLIGKVLNDSLADSGAITLPFGEHLKPIGDRASSIWLYIVPQGMRSLMNYIRQKYGNPPVIITENGMDDPNHALTPIKDALKDEKRIKYHKDYLTSLLASINFLDDAIATVISGLLCHAYNLEVLVESCTSVTVMVIVMLQ</sequence>
<organism evidence="4 5">
    <name type="scientific">Populus tomentosa</name>
    <name type="common">Chinese white poplar</name>
    <dbReference type="NCBI Taxonomy" id="118781"/>
    <lineage>
        <taxon>Eukaryota</taxon>
        <taxon>Viridiplantae</taxon>
        <taxon>Streptophyta</taxon>
        <taxon>Embryophyta</taxon>
        <taxon>Tracheophyta</taxon>
        <taxon>Spermatophyta</taxon>
        <taxon>Magnoliopsida</taxon>
        <taxon>eudicotyledons</taxon>
        <taxon>Gunneridae</taxon>
        <taxon>Pentapetalae</taxon>
        <taxon>rosids</taxon>
        <taxon>fabids</taxon>
        <taxon>Malpighiales</taxon>
        <taxon>Salicaceae</taxon>
        <taxon>Saliceae</taxon>
        <taxon>Populus</taxon>
    </lineage>
</organism>
<dbReference type="InterPro" id="IPR001360">
    <property type="entry name" value="Glyco_hydro_1"/>
</dbReference>
<gene>
    <name evidence="4" type="ORF">POTOM_036377</name>
</gene>
<dbReference type="Pfam" id="PF00232">
    <property type="entry name" value="Glyco_hydro_1"/>
    <property type="match status" value="2"/>
</dbReference>
<dbReference type="AlphaFoldDB" id="A0A8X7YW02"/>
<dbReference type="GO" id="GO:0005975">
    <property type="term" value="P:carbohydrate metabolic process"/>
    <property type="evidence" value="ECO:0007669"/>
    <property type="project" value="InterPro"/>
</dbReference>
<name>A0A8X7YW02_POPTO</name>
<keyword evidence="5" id="KW-1185">Reference proteome</keyword>
<keyword evidence="1" id="KW-0378">Hydrolase</keyword>
<dbReference type="GO" id="GO:0008422">
    <property type="term" value="F:beta-glucosidase activity"/>
    <property type="evidence" value="ECO:0007669"/>
    <property type="project" value="TreeGrafter"/>
</dbReference>
<keyword evidence="3" id="KW-0732">Signal</keyword>
<comment type="similarity">
    <text evidence="2">Belongs to the glycosyl hydrolase 1 family.</text>
</comment>
<dbReference type="OrthoDB" id="65569at2759"/>
<dbReference type="PANTHER" id="PTHR10353">
    <property type="entry name" value="GLYCOSYL HYDROLASE"/>
    <property type="match status" value="1"/>
</dbReference>
<comment type="caution">
    <text evidence="4">The sequence shown here is derived from an EMBL/GenBank/DDBJ whole genome shotgun (WGS) entry which is preliminary data.</text>
</comment>
<dbReference type="PROSITE" id="PS00653">
    <property type="entry name" value="GLYCOSYL_HYDROL_F1_2"/>
    <property type="match status" value="1"/>
</dbReference>
<dbReference type="EMBL" id="JAAWWB010000019">
    <property type="protein sequence ID" value="KAG6759883.1"/>
    <property type="molecule type" value="Genomic_DNA"/>
</dbReference>
<dbReference type="Proteomes" id="UP000886885">
    <property type="component" value="Chromosome 10A"/>
</dbReference>
<evidence type="ECO:0000256" key="2">
    <source>
        <dbReference type="RuleBase" id="RU003690"/>
    </source>
</evidence>
<protein>
    <submittedName>
        <fullName evidence="4">Uncharacterized protein</fullName>
    </submittedName>
</protein>
<reference evidence="4" key="1">
    <citation type="journal article" date="2020" name="bioRxiv">
        <title>Hybrid origin of Populus tomentosa Carr. identified through genome sequencing and phylogenomic analysis.</title>
        <authorList>
            <person name="An X."/>
            <person name="Gao K."/>
            <person name="Chen Z."/>
            <person name="Li J."/>
            <person name="Yang X."/>
            <person name="Yang X."/>
            <person name="Zhou J."/>
            <person name="Guo T."/>
            <person name="Zhao T."/>
            <person name="Huang S."/>
            <person name="Miao D."/>
            <person name="Khan W.U."/>
            <person name="Rao P."/>
            <person name="Ye M."/>
            <person name="Lei B."/>
            <person name="Liao W."/>
            <person name="Wang J."/>
            <person name="Ji L."/>
            <person name="Li Y."/>
            <person name="Guo B."/>
            <person name="Mustafa N.S."/>
            <person name="Li S."/>
            <person name="Yun Q."/>
            <person name="Keller S.R."/>
            <person name="Mao J."/>
            <person name="Zhang R."/>
            <person name="Strauss S.H."/>
        </authorList>
    </citation>
    <scope>NUCLEOTIDE SEQUENCE</scope>
    <source>
        <strain evidence="4">GM15</strain>
        <tissue evidence="4">Leaf</tissue>
    </source>
</reference>
<dbReference type="InterPro" id="IPR033132">
    <property type="entry name" value="GH_1_N_CS"/>
</dbReference>
<evidence type="ECO:0000313" key="5">
    <source>
        <dbReference type="Proteomes" id="UP000886885"/>
    </source>
</evidence>
<evidence type="ECO:0000313" key="4">
    <source>
        <dbReference type="EMBL" id="KAG6759883.1"/>
    </source>
</evidence>
<evidence type="ECO:0000256" key="3">
    <source>
        <dbReference type="SAM" id="SignalP"/>
    </source>
</evidence>
<proteinExistence type="inferred from homology"/>
<accession>A0A8X7YW02</accession>
<feature type="signal peptide" evidence="3">
    <location>
        <begin position="1"/>
        <end position="25"/>
    </location>
</feature>